<keyword evidence="2" id="KW-0808">Transferase</keyword>
<dbReference type="EC" id="2.3.1.-" evidence="2"/>
<keyword evidence="2" id="KW-0012">Acyltransferase</keyword>
<comment type="caution">
    <text evidence="2">The sequence shown here is derived from an EMBL/GenBank/DDBJ whole genome shotgun (WGS) entry which is preliminary data.</text>
</comment>
<organism evidence="2 3">
    <name type="scientific">Nocardia testacea</name>
    <dbReference type="NCBI Taxonomy" id="248551"/>
    <lineage>
        <taxon>Bacteria</taxon>
        <taxon>Bacillati</taxon>
        <taxon>Actinomycetota</taxon>
        <taxon>Actinomycetes</taxon>
        <taxon>Mycobacteriales</taxon>
        <taxon>Nocardiaceae</taxon>
        <taxon>Nocardia</taxon>
    </lineage>
</organism>
<protein>
    <submittedName>
        <fullName evidence="2">GNAT family N-acetyltransferase</fullName>
        <ecNumber evidence="2">2.3.1.-</ecNumber>
    </submittedName>
</protein>
<sequence length="169" mass="18827">MVQLRYYTDCDEEVQAKALEWAHTKEYRTRIGMSDFFLQQDPPDPAAPDRTHNWVILVGKQPVGLISAGVTDHPSEPLPGEEPDDPADYPTLGTVTYIDPLHRGRGYAGAAKRVISEHDAADGVRTFCCVVAADNEPSLKAIRKAGYECVRIEQTAAGKPDRLHFRRPR</sequence>
<dbReference type="SUPFAM" id="SSF55729">
    <property type="entry name" value="Acyl-CoA N-acyltransferases (Nat)"/>
    <property type="match status" value="1"/>
</dbReference>
<dbReference type="Proteomes" id="UP001611494">
    <property type="component" value="Unassembled WGS sequence"/>
</dbReference>
<evidence type="ECO:0000313" key="3">
    <source>
        <dbReference type="Proteomes" id="UP001611494"/>
    </source>
</evidence>
<evidence type="ECO:0000259" key="1">
    <source>
        <dbReference type="PROSITE" id="PS51186"/>
    </source>
</evidence>
<evidence type="ECO:0000313" key="2">
    <source>
        <dbReference type="EMBL" id="MFI2228510.1"/>
    </source>
</evidence>
<name>A0ABW7VPK1_9NOCA</name>
<dbReference type="PROSITE" id="PS51186">
    <property type="entry name" value="GNAT"/>
    <property type="match status" value="1"/>
</dbReference>
<dbReference type="InterPro" id="IPR016181">
    <property type="entry name" value="Acyl_CoA_acyltransferase"/>
</dbReference>
<proteinExistence type="predicted"/>
<dbReference type="GO" id="GO:0016746">
    <property type="term" value="F:acyltransferase activity"/>
    <property type="evidence" value="ECO:0007669"/>
    <property type="project" value="UniProtKB-KW"/>
</dbReference>
<feature type="domain" description="N-acetyltransferase" evidence="1">
    <location>
        <begin position="2"/>
        <end position="168"/>
    </location>
</feature>
<keyword evidence="3" id="KW-1185">Reference proteome</keyword>
<dbReference type="Gene3D" id="3.40.630.30">
    <property type="match status" value="1"/>
</dbReference>
<dbReference type="EMBL" id="JBIRYL010000001">
    <property type="protein sequence ID" value="MFI2228510.1"/>
    <property type="molecule type" value="Genomic_DNA"/>
</dbReference>
<dbReference type="InterPro" id="IPR000182">
    <property type="entry name" value="GNAT_dom"/>
</dbReference>
<reference evidence="2 3" key="1">
    <citation type="submission" date="2024-10" db="EMBL/GenBank/DDBJ databases">
        <title>The Natural Products Discovery Center: Release of the First 8490 Sequenced Strains for Exploring Actinobacteria Biosynthetic Diversity.</title>
        <authorList>
            <person name="Kalkreuter E."/>
            <person name="Kautsar S.A."/>
            <person name="Yang D."/>
            <person name="Bader C.D."/>
            <person name="Teijaro C.N."/>
            <person name="Fluegel L."/>
            <person name="Davis C.M."/>
            <person name="Simpson J.R."/>
            <person name="Lauterbach L."/>
            <person name="Steele A.D."/>
            <person name="Gui C."/>
            <person name="Meng S."/>
            <person name="Li G."/>
            <person name="Viehrig K."/>
            <person name="Ye F."/>
            <person name="Su P."/>
            <person name="Kiefer A.F."/>
            <person name="Nichols A."/>
            <person name="Cepeda A.J."/>
            <person name="Yan W."/>
            <person name="Fan B."/>
            <person name="Jiang Y."/>
            <person name="Adhikari A."/>
            <person name="Zheng C.-J."/>
            <person name="Schuster L."/>
            <person name="Cowan T.M."/>
            <person name="Smanski M.J."/>
            <person name="Chevrette M.G."/>
            <person name="De Carvalho L.P.S."/>
            <person name="Shen B."/>
        </authorList>
    </citation>
    <scope>NUCLEOTIDE SEQUENCE [LARGE SCALE GENOMIC DNA]</scope>
    <source>
        <strain evidence="2 3">NPDC019377</strain>
    </source>
</reference>
<accession>A0ABW7VPK1</accession>
<dbReference type="RefSeq" id="WP_397058743.1">
    <property type="nucleotide sequence ID" value="NZ_JBIRYL010000001.1"/>
</dbReference>
<gene>
    <name evidence="2" type="ORF">ACH49Z_01490</name>
</gene>
<dbReference type="Pfam" id="PF13302">
    <property type="entry name" value="Acetyltransf_3"/>
    <property type="match status" value="1"/>
</dbReference>